<dbReference type="EMBL" id="JBHSAQ010000001">
    <property type="protein sequence ID" value="MFC3957284.1"/>
    <property type="molecule type" value="Genomic_DNA"/>
</dbReference>
<dbReference type="Proteomes" id="UP001595846">
    <property type="component" value="Unassembled WGS sequence"/>
</dbReference>
<organism evidence="3 4">
    <name type="scientific">Halovivax cerinus</name>
    <dbReference type="NCBI Taxonomy" id="1487865"/>
    <lineage>
        <taxon>Archaea</taxon>
        <taxon>Methanobacteriati</taxon>
        <taxon>Methanobacteriota</taxon>
        <taxon>Stenosarchaea group</taxon>
        <taxon>Halobacteria</taxon>
        <taxon>Halobacteriales</taxon>
        <taxon>Natrialbaceae</taxon>
        <taxon>Halovivax</taxon>
    </lineage>
</organism>
<dbReference type="Pfam" id="PF11419">
    <property type="entry name" value="DUF3194"/>
    <property type="match status" value="1"/>
</dbReference>
<proteinExistence type="inferred from homology"/>
<keyword evidence="4" id="KW-1185">Reference proteome</keyword>
<evidence type="ECO:0000256" key="1">
    <source>
        <dbReference type="ARBA" id="ARBA00008515"/>
    </source>
</evidence>
<comment type="caution">
    <text evidence="3">The sequence shown here is derived from an EMBL/GenBank/DDBJ whole genome shotgun (WGS) entry which is preliminary data.</text>
</comment>
<evidence type="ECO:0000313" key="3">
    <source>
        <dbReference type="EMBL" id="MFC3957284.1"/>
    </source>
</evidence>
<accession>A0ABD5NL26</accession>
<protein>
    <submittedName>
        <fullName evidence="3">DUF3194 domain-containing protein</fullName>
    </submittedName>
</protein>
<sequence>MTPAEPDDEPASPDAESAASSVEPDDETIVNAAADAAEGVIFDRYKQSSVRDVDITVTFEDGVLGVDVYLDAPEGETDPETVADEAARAAQDAVDALFADELSE</sequence>
<feature type="compositionally biased region" description="Acidic residues" evidence="2">
    <location>
        <begin position="1"/>
        <end position="11"/>
    </location>
</feature>
<dbReference type="AlphaFoldDB" id="A0ABD5NL26"/>
<dbReference type="InterPro" id="IPR024502">
    <property type="entry name" value="DUF3194"/>
</dbReference>
<feature type="region of interest" description="Disordered" evidence="2">
    <location>
        <begin position="1"/>
        <end position="26"/>
    </location>
</feature>
<feature type="compositionally biased region" description="Low complexity" evidence="2">
    <location>
        <begin position="12"/>
        <end position="22"/>
    </location>
</feature>
<dbReference type="InterPro" id="IPR035954">
    <property type="entry name" value="MTH677-like_sf"/>
</dbReference>
<reference evidence="3 4" key="1">
    <citation type="journal article" date="2019" name="Int. J. Syst. Evol. Microbiol.">
        <title>The Global Catalogue of Microorganisms (GCM) 10K type strain sequencing project: providing services to taxonomists for standard genome sequencing and annotation.</title>
        <authorList>
            <consortium name="The Broad Institute Genomics Platform"/>
            <consortium name="The Broad Institute Genome Sequencing Center for Infectious Disease"/>
            <person name="Wu L."/>
            <person name="Ma J."/>
        </authorList>
    </citation>
    <scope>NUCLEOTIDE SEQUENCE [LARGE SCALE GENOMIC DNA]</scope>
    <source>
        <strain evidence="3 4">IBRC-M 10256</strain>
    </source>
</reference>
<dbReference type="GeneID" id="73904549"/>
<name>A0ABD5NL26_9EURY</name>
<comment type="similarity">
    <text evidence="1">Belongs to the UPF0440 family.</text>
</comment>
<evidence type="ECO:0000313" key="4">
    <source>
        <dbReference type="Proteomes" id="UP001595846"/>
    </source>
</evidence>
<gene>
    <name evidence="3" type="ORF">ACFOUR_02700</name>
</gene>
<dbReference type="RefSeq" id="WP_256531791.1">
    <property type="nucleotide sequence ID" value="NZ_CP101824.1"/>
</dbReference>
<evidence type="ECO:0000256" key="2">
    <source>
        <dbReference type="SAM" id="MobiDB-lite"/>
    </source>
</evidence>
<dbReference type="Gene3D" id="3.30.300.100">
    <property type="entry name" value="MTH677-like"/>
    <property type="match status" value="1"/>
</dbReference>